<dbReference type="Gene3D" id="3.40.50.2000">
    <property type="entry name" value="Glycogen Phosphorylase B"/>
    <property type="match status" value="2"/>
</dbReference>
<sequence length="409" mass="43246">MQGSDEILFLAHRLPFPPDRGDRIRSAHVLRALAQIAPVHIGCFVDAKADRAHEGEVASLAASACVVTRRKPLPLAGVEAMVKGEPVSLAAYAHSGLSRWVEGKLASGRIGAVYVFSGQMGQFVPPSWKGRLVVDLCDVDSAKFEAYARDTRGPMAVIHAREARLLAKVEAGLAARANHTLLISAQEAALFESRAPQARSIRVMGNGIDADHFAPGRVKAAPAMQGAGPHLLFTGQMDYPPNIAAASRMARQILPLVQRASPGAQFHIAGRSPAPEVRALGSLPGCTVHGAVPDMRPFLAGADIVVAPLAIARGVQNKVLEAMAMARPVVLSEGAATGIPARNGEHFAIGGDDADFAAQIQTLLTDRAFARAMGDAARRFVVERQSWPAMLADLPCLLDIPPQEARNAA</sequence>
<protein>
    <submittedName>
        <fullName evidence="1">TIGR03087 family PEP-CTERM/XrtA system glycosyltransferase</fullName>
    </submittedName>
</protein>
<evidence type="ECO:0000313" key="2">
    <source>
        <dbReference type="Proteomes" id="UP001595456"/>
    </source>
</evidence>
<dbReference type="Pfam" id="PF13692">
    <property type="entry name" value="Glyco_trans_1_4"/>
    <property type="match status" value="1"/>
</dbReference>
<dbReference type="SUPFAM" id="SSF53756">
    <property type="entry name" value="UDP-Glycosyltransferase/glycogen phosphorylase"/>
    <property type="match status" value="1"/>
</dbReference>
<reference evidence="2" key="1">
    <citation type="journal article" date="2019" name="Int. J. Syst. Evol. Microbiol.">
        <title>The Global Catalogue of Microorganisms (GCM) 10K type strain sequencing project: providing services to taxonomists for standard genome sequencing and annotation.</title>
        <authorList>
            <consortium name="The Broad Institute Genomics Platform"/>
            <consortium name="The Broad Institute Genome Sequencing Center for Infectious Disease"/>
            <person name="Wu L."/>
            <person name="Ma J."/>
        </authorList>
    </citation>
    <scope>NUCLEOTIDE SEQUENCE [LARGE SCALE GENOMIC DNA]</scope>
    <source>
        <strain evidence="2">KCTC 52607</strain>
    </source>
</reference>
<evidence type="ECO:0000313" key="1">
    <source>
        <dbReference type="EMBL" id="MFC3096372.1"/>
    </source>
</evidence>
<dbReference type="Proteomes" id="UP001595456">
    <property type="component" value="Unassembled WGS sequence"/>
</dbReference>
<dbReference type="InterPro" id="IPR017521">
    <property type="entry name" value="Sugar_tfrase_PEP-CTERM_Stp1"/>
</dbReference>
<dbReference type="RefSeq" id="WP_336925035.1">
    <property type="nucleotide sequence ID" value="NZ_JBANRO010000002.1"/>
</dbReference>
<dbReference type="NCBIfam" id="TIGR03087">
    <property type="entry name" value="stp1"/>
    <property type="match status" value="1"/>
</dbReference>
<proteinExistence type="predicted"/>
<dbReference type="PANTHER" id="PTHR12526">
    <property type="entry name" value="GLYCOSYLTRANSFERASE"/>
    <property type="match status" value="1"/>
</dbReference>
<comment type="caution">
    <text evidence="1">The sequence shown here is derived from an EMBL/GenBank/DDBJ whole genome shotgun (WGS) entry which is preliminary data.</text>
</comment>
<gene>
    <name evidence="1" type="ORF">ACFODU_00975</name>
</gene>
<dbReference type="CDD" id="cd03801">
    <property type="entry name" value="GT4_PimA-like"/>
    <property type="match status" value="1"/>
</dbReference>
<organism evidence="1 2">
    <name type="scientific">Alteraurantiacibacter palmitatis</name>
    <dbReference type="NCBI Taxonomy" id="2054628"/>
    <lineage>
        <taxon>Bacteria</taxon>
        <taxon>Pseudomonadati</taxon>
        <taxon>Pseudomonadota</taxon>
        <taxon>Alphaproteobacteria</taxon>
        <taxon>Sphingomonadales</taxon>
        <taxon>Erythrobacteraceae</taxon>
        <taxon>Alteraurantiacibacter</taxon>
    </lineage>
</organism>
<keyword evidence="2" id="KW-1185">Reference proteome</keyword>
<name>A0ABV7E3D6_9SPHN</name>
<dbReference type="EMBL" id="JBHRST010000001">
    <property type="protein sequence ID" value="MFC3096372.1"/>
    <property type="molecule type" value="Genomic_DNA"/>
</dbReference>
<dbReference type="PANTHER" id="PTHR12526:SF600">
    <property type="entry name" value="GLYCOSYL TRANSFERASE GROUP 1"/>
    <property type="match status" value="1"/>
</dbReference>
<accession>A0ABV7E3D6</accession>